<dbReference type="EMBL" id="CP042914">
    <property type="protein sequence ID" value="QEG41647.1"/>
    <property type="molecule type" value="Genomic_DNA"/>
</dbReference>
<evidence type="ECO:0000313" key="4">
    <source>
        <dbReference type="Proteomes" id="UP000325286"/>
    </source>
</evidence>
<accession>A0A5B9QRB5</accession>
<dbReference type="KEGG" id="rul:UC8_36730"/>
<dbReference type="GO" id="GO:0016491">
    <property type="term" value="F:oxidoreductase activity"/>
    <property type="evidence" value="ECO:0007669"/>
    <property type="project" value="InterPro"/>
</dbReference>
<feature type="chain" id="PRO_5023040477" evidence="1">
    <location>
        <begin position="28"/>
        <end position="212"/>
    </location>
</feature>
<dbReference type="InterPro" id="IPR013740">
    <property type="entry name" value="Redoxin"/>
</dbReference>
<feature type="signal peptide" evidence="1">
    <location>
        <begin position="1"/>
        <end position="27"/>
    </location>
</feature>
<dbReference type="InterPro" id="IPR013766">
    <property type="entry name" value="Thioredoxin_domain"/>
</dbReference>
<dbReference type="InterPro" id="IPR047262">
    <property type="entry name" value="PRX-like1"/>
</dbReference>
<dbReference type="AlphaFoldDB" id="A0A5B9QRB5"/>
<dbReference type="RefSeq" id="WP_238388758.1">
    <property type="nucleotide sequence ID" value="NZ_CP042914.1"/>
</dbReference>
<keyword evidence="1" id="KW-0732">Signal</keyword>
<name>A0A5B9QRB5_9BACT</name>
<keyword evidence="4" id="KW-1185">Reference proteome</keyword>
<dbReference type="PANTHER" id="PTHR43640">
    <property type="entry name" value="OS07G0260300 PROTEIN"/>
    <property type="match status" value="1"/>
</dbReference>
<evidence type="ECO:0000256" key="1">
    <source>
        <dbReference type="SAM" id="SignalP"/>
    </source>
</evidence>
<evidence type="ECO:0000259" key="2">
    <source>
        <dbReference type="PROSITE" id="PS51352"/>
    </source>
</evidence>
<dbReference type="PROSITE" id="PS51352">
    <property type="entry name" value="THIOREDOXIN_2"/>
    <property type="match status" value="1"/>
</dbReference>
<gene>
    <name evidence="3" type="ORF">UC8_36730</name>
</gene>
<dbReference type="PANTHER" id="PTHR43640:SF1">
    <property type="entry name" value="THIOREDOXIN-DEPENDENT PEROXIREDOXIN"/>
    <property type="match status" value="1"/>
</dbReference>
<feature type="domain" description="Thioredoxin" evidence="2">
    <location>
        <begin position="34"/>
        <end position="185"/>
    </location>
</feature>
<sequence precursor="true">MRLIDSSLAAAFIVSSLVCGASSPGFAGEFNRVLSPGDAMPRWEALEGVDGKRHAAADVAEAKCVVVAFTCNSCPYAVDVEDRLLALDKAYPDGTVQLIAINVNKVAEDQLDAMKQRAQDKGFEFPYLYDPSQKIAKAFGATRTPEFFVFDQQRKLVYQGSFDDSPSGKDIKTHYLKDALQATLAGKEVTLRETVPIGCNIRYERQRRRRRD</sequence>
<dbReference type="Gene3D" id="3.40.30.10">
    <property type="entry name" value="Glutaredoxin"/>
    <property type="match status" value="1"/>
</dbReference>
<dbReference type="SUPFAM" id="SSF52833">
    <property type="entry name" value="Thioredoxin-like"/>
    <property type="match status" value="1"/>
</dbReference>
<dbReference type="CDD" id="cd02969">
    <property type="entry name" value="PRX_like1"/>
    <property type="match status" value="1"/>
</dbReference>
<dbReference type="InterPro" id="IPR036249">
    <property type="entry name" value="Thioredoxin-like_sf"/>
</dbReference>
<evidence type="ECO:0000313" key="3">
    <source>
        <dbReference type="EMBL" id="QEG41647.1"/>
    </source>
</evidence>
<organism evidence="3 4">
    <name type="scientific">Roseimaritima ulvae</name>
    <dbReference type="NCBI Taxonomy" id="980254"/>
    <lineage>
        <taxon>Bacteria</taxon>
        <taxon>Pseudomonadati</taxon>
        <taxon>Planctomycetota</taxon>
        <taxon>Planctomycetia</taxon>
        <taxon>Pirellulales</taxon>
        <taxon>Pirellulaceae</taxon>
        <taxon>Roseimaritima</taxon>
    </lineage>
</organism>
<reference evidence="3 4" key="1">
    <citation type="submission" date="2019-08" db="EMBL/GenBank/DDBJ databases">
        <title>Deep-cultivation of Planctomycetes and their phenomic and genomic characterization uncovers novel biology.</title>
        <authorList>
            <person name="Wiegand S."/>
            <person name="Jogler M."/>
            <person name="Boedeker C."/>
            <person name="Pinto D."/>
            <person name="Vollmers J."/>
            <person name="Rivas-Marin E."/>
            <person name="Kohn T."/>
            <person name="Peeters S.H."/>
            <person name="Heuer A."/>
            <person name="Rast P."/>
            <person name="Oberbeckmann S."/>
            <person name="Bunk B."/>
            <person name="Jeske O."/>
            <person name="Meyerdierks A."/>
            <person name="Storesund J.E."/>
            <person name="Kallscheuer N."/>
            <person name="Luecker S."/>
            <person name="Lage O.M."/>
            <person name="Pohl T."/>
            <person name="Merkel B.J."/>
            <person name="Hornburger P."/>
            <person name="Mueller R.-W."/>
            <person name="Bruemmer F."/>
            <person name="Labrenz M."/>
            <person name="Spormann A.M."/>
            <person name="Op den Camp H."/>
            <person name="Overmann J."/>
            <person name="Amann R."/>
            <person name="Jetten M.S.M."/>
            <person name="Mascher T."/>
            <person name="Medema M.H."/>
            <person name="Devos D.P."/>
            <person name="Kaster A.-K."/>
            <person name="Ovreas L."/>
            <person name="Rohde M."/>
            <person name="Galperin M.Y."/>
            <person name="Jogler C."/>
        </authorList>
    </citation>
    <scope>NUCLEOTIDE SEQUENCE [LARGE SCALE GENOMIC DNA]</scope>
    <source>
        <strain evidence="3 4">UC8</strain>
    </source>
</reference>
<dbReference type="Pfam" id="PF08534">
    <property type="entry name" value="Redoxin"/>
    <property type="match status" value="1"/>
</dbReference>
<proteinExistence type="predicted"/>
<protein>
    <submittedName>
        <fullName evidence="3">AhpC/TSA family protein</fullName>
    </submittedName>
</protein>
<dbReference type="Proteomes" id="UP000325286">
    <property type="component" value="Chromosome"/>
</dbReference>